<sequence length="249" mass="27720">MLYFPKVPKHLNNEEYSYTTIMRKKLVIFLFFTILLGCTADSDLAQFLNSKTTINLIFPENNSECKEGIALSASQTELTFLWEDNSLAEGYLMTLTNLNSREVRELESNEAQLSVVIERETSYSWKITSVSNPDEIRSATWSFFNEGPALDNSPPSPATALSPVTGASISATSTTVNLRWSAEDSDNDIVGYDLYFGDTENPALFESDLRDAKYDGIPVESGGIYYWKVVTKDSLGQESISPVFSFTVG</sequence>
<organism evidence="1 2">
    <name type="scientific">Maribacter cobaltidurans</name>
    <dbReference type="NCBI Taxonomy" id="1178778"/>
    <lineage>
        <taxon>Bacteria</taxon>
        <taxon>Pseudomonadati</taxon>
        <taxon>Bacteroidota</taxon>
        <taxon>Flavobacteriia</taxon>
        <taxon>Flavobacteriales</taxon>
        <taxon>Flavobacteriaceae</taxon>
        <taxon>Maribacter</taxon>
    </lineage>
</organism>
<dbReference type="SUPFAM" id="SSF49265">
    <property type="entry name" value="Fibronectin type III"/>
    <property type="match status" value="1"/>
</dbReference>
<dbReference type="KEGG" id="marb:CJ263_00625"/>
<proteinExistence type="predicted"/>
<dbReference type="Proteomes" id="UP000215244">
    <property type="component" value="Chromosome"/>
</dbReference>
<keyword evidence="2" id="KW-1185">Reference proteome</keyword>
<dbReference type="InterPro" id="IPR036116">
    <property type="entry name" value="FN3_sf"/>
</dbReference>
<dbReference type="AlphaFoldDB" id="A0A223V0L4"/>
<dbReference type="InterPro" id="IPR013783">
    <property type="entry name" value="Ig-like_fold"/>
</dbReference>
<evidence type="ECO:0000313" key="1">
    <source>
        <dbReference type="EMBL" id="ASV28854.1"/>
    </source>
</evidence>
<reference evidence="1 2" key="1">
    <citation type="submission" date="2017-08" db="EMBL/GenBank/DDBJ databases">
        <title>The complete genome sequence of Maribacter sp. B1, isolated from deep-sea sediment.</title>
        <authorList>
            <person name="Wu Y.-H."/>
            <person name="Cheng H."/>
            <person name="Xu X.-W."/>
        </authorList>
    </citation>
    <scope>NUCLEOTIDE SEQUENCE [LARGE SCALE GENOMIC DNA]</scope>
    <source>
        <strain evidence="1 2">B1</strain>
    </source>
</reference>
<dbReference type="Gene3D" id="2.60.40.10">
    <property type="entry name" value="Immunoglobulins"/>
    <property type="match status" value="1"/>
</dbReference>
<gene>
    <name evidence="1" type="ORF">CJ263_00625</name>
</gene>
<dbReference type="EMBL" id="CP022957">
    <property type="protein sequence ID" value="ASV28854.1"/>
    <property type="molecule type" value="Genomic_DNA"/>
</dbReference>
<evidence type="ECO:0000313" key="2">
    <source>
        <dbReference type="Proteomes" id="UP000215244"/>
    </source>
</evidence>
<protein>
    <submittedName>
        <fullName evidence="1">Uncharacterized protein</fullName>
    </submittedName>
</protein>
<name>A0A223V0L4_9FLAO</name>
<accession>A0A223V0L4</accession>